<keyword evidence="1" id="KW-1133">Transmembrane helix</keyword>
<reference evidence="2 3" key="1">
    <citation type="submission" date="2018-08" db="EMBL/GenBank/DDBJ databases">
        <title>A genome reference for cultivated species of the human gut microbiota.</title>
        <authorList>
            <person name="Zou Y."/>
            <person name="Xue W."/>
            <person name="Luo G."/>
        </authorList>
    </citation>
    <scope>NUCLEOTIDE SEQUENCE [LARGE SCALE GENOMIC DNA]</scope>
    <source>
        <strain evidence="2 3">OF01-2LB</strain>
    </source>
</reference>
<protein>
    <submittedName>
        <fullName evidence="2">Uncharacterized protein</fullName>
    </submittedName>
</protein>
<organism evidence="2 3">
    <name type="scientific">Clostridium innocuum</name>
    <dbReference type="NCBI Taxonomy" id="1522"/>
    <lineage>
        <taxon>Bacteria</taxon>
        <taxon>Bacillati</taxon>
        <taxon>Bacillota</taxon>
        <taxon>Clostridia</taxon>
        <taxon>Eubacteriales</taxon>
        <taxon>Clostridiaceae</taxon>
        <taxon>Clostridium</taxon>
    </lineage>
</organism>
<dbReference type="RefSeq" id="WP_117443980.1">
    <property type="nucleotide sequence ID" value="NZ_JAJFEN010000006.1"/>
</dbReference>
<dbReference type="AlphaFoldDB" id="A0A3E2VSS6"/>
<name>A0A3E2VSS6_CLOIN</name>
<gene>
    <name evidence="2" type="ORF">DXA38_15635</name>
</gene>
<evidence type="ECO:0000313" key="3">
    <source>
        <dbReference type="Proteomes" id="UP000260025"/>
    </source>
</evidence>
<accession>A0A3E2VSS6</accession>
<sequence length="149" mass="16915">MQKNTKGSALIWAIAVIMMLMVVFIGVLSLSHTYYSRSYSLNSRRQAELSAQSVLTDMVSRIESRNIKYTQFIPAHDGERETLQIELPAEMGSVEHASILRTQDGEGRQKIILEVQCTYSAQTACMKADMIGTNINTSTDLKWQLQRYY</sequence>
<evidence type="ECO:0000313" key="2">
    <source>
        <dbReference type="EMBL" id="RGC13923.1"/>
    </source>
</evidence>
<dbReference type="Proteomes" id="UP000260025">
    <property type="component" value="Unassembled WGS sequence"/>
</dbReference>
<keyword evidence="1" id="KW-0812">Transmembrane</keyword>
<proteinExistence type="predicted"/>
<keyword evidence="1" id="KW-0472">Membrane</keyword>
<evidence type="ECO:0000256" key="1">
    <source>
        <dbReference type="SAM" id="Phobius"/>
    </source>
</evidence>
<dbReference type="OrthoDB" id="3035467at2"/>
<feature type="transmembrane region" description="Helical" evidence="1">
    <location>
        <begin position="12"/>
        <end position="35"/>
    </location>
</feature>
<dbReference type="EMBL" id="QVEV01000026">
    <property type="protein sequence ID" value="RGC13923.1"/>
    <property type="molecule type" value="Genomic_DNA"/>
</dbReference>
<comment type="caution">
    <text evidence="2">The sequence shown here is derived from an EMBL/GenBank/DDBJ whole genome shotgun (WGS) entry which is preliminary data.</text>
</comment>